<proteinExistence type="predicted"/>
<evidence type="ECO:0000313" key="2">
    <source>
        <dbReference type="EMBL" id="PZW39247.1"/>
    </source>
</evidence>
<evidence type="ECO:0000256" key="1">
    <source>
        <dbReference type="SAM" id="SignalP"/>
    </source>
</evidence>
<accession>A0A2W7IIU4</accession>
<protein>
    <recommendedName>
        <fullName evidence="4">Outer membrane protein with beta-barrel domain</fullName>
    </recommendedName>
</protein>
<name>A0A2W7IIU4_9FLAO</name>
<dbReference type="EMBL" id="QKYV01000006">
    <property type="protein sequence ID" value="PZW39247.1"/>
    <property type="molecule type" value="Genomic_DNA"/>
</dbReference>
<reference evidence="2 3" key="1">
    <citation type="submission" date="2018-06" db="EMBL/GenBank/DDBJ databases">
        <title>Genomic Encyclopedia of Archaeal and Bacterial Type Strains, Phase II (KMG-II): from individual species to whole genera.</title>
        <authorList>
            <person name="Goeker M."/>
        </authorList>
    </citation>
    <scope>NUCLEOTIDE SEQUENCE [LARGE SCALE GENOMIC DNA]</scope>
    <source>
        <strain evidence="2 3">DSM 15361</strain>
    </source>
</reference>
<evidence type="ECO:0000313" key="3">
    <source>
        <dbReference type="Proteomes" id="UP000249542"/>
    </source>
</evidence>
<dbReference type="Pfam" id="PF19515">
    <property type="entry name" value="DUF6048"/>
    <property type="match status" value="1"/>
</dbReference>
<dbReference type="AlphaFoldDB" id="A0A2W7IIU4"/>
<keyword evidence="3" id="KW-1185">Reference proteome</keyword>
<evidence type="ECO:0008006" key="4">
    <source>
        <dbReference type="Google" id="ProtNLM"/>
    </source>
</evidence>
<feature type="signal peptide" evidence="1">
    <location>
        <begin position="1"/>
        <end position="21"/>
    </location>
</feature>
<keyword evidence="1" id="KW-0732">Signal</keyword>
<feature type="chain" id="PRO_5016094884" description="Outer membrane protein with beta-barrel domain" evidence="1">
    <location>
        <begin position="22"/>
        <end position="245"/>
    </location>
</feature>
<gene>
    <name evidence="2" type="ORF">LX95_02389</name>
</gene>
<comment type="caution">
    <text evidence="2">The sequence shown here is derived from an EMBL/GenBank/DDBJ whole genome shotgun (WGS) entry which is preliminary data.</text>
</comment>
<dbReference type="InterPro" id="IPR046111">
    <property type="entry name" value="DUF6048"/>
</dbReference>
<organism evidence="2 3">
    <name type="scientific">Mesonia algae</name>
    <dbReference type="NCBI Taxonomy" id="213248"/>
    <lineage>
        <taxon>Bacteria</taxon>
        <taxon>Pseudomonadati</taxon>
        <taxon>Bacteroidota</taxon>
        <taxon>Flavobacteriia</taxon>
        <taxon>Flavobacteriales</taxon>
        <taxon>Flavobacteriaceae</taxon>
        <taxon>Mesonia</taxon>
    </lineage>
</organism>
<sequence>MKLPMKLTRIYLFIISFFALATNSLQAQQTASQDSIVIKEKFGIRVGADLQKAIRTLIDEDFQGFEVLGDYRVYKDYYAAAEIGIEEKDYTEPYLDGTASGTYIKIGANYNAYENWLDMQNEIFVGIRYGFSSFSQTLNKYAIYANDSYFPVDIRETNQEFKSLNASWGELQAGLKTEVLNNLFLSVHVQLKVMISDKKPDDYDNLYIPGFHRTYDSSSFGVGWGYSLSYLIPVVKKDKKLKPLD</sequence>
<dbReference type="Proteomes" id="UP000249542">
    <property type="component" value="Unassembled WGS sequence"/>
</dbReference>